<organism evidence="6 7">
    <name type="scientific">Coilia grayii</name>
    <name type="common">Gray's grenadier anchovy</name>
    <dbReference type="NCBI Taxonomy" id="363190"/>
    <lineage>
        <taxon>Eukaryota</taxon>
        <taxon>Metazoa</taxon>
        <taxon>Chordata</taxon>
        <taxon>Craniata</taxon>
        <taxon>Vertebrata</taxon>
        <taxon>Euteleostomi</taxon>
        <taxon>Actinopterygii</taxon>
        <taxon>Neopterygii</taxon>
        <taxon>Teleostei</taxon>
        <taxon>Clupei</taxon>
        <taxon>Clupeiformes</taxon>
        <taxon>Clupeoidei</taxon>
        <taxon>Engraulidae</taxon>
        <taxon>Coilinae</taxon>
        <taxon>Coilia</taxon>
    </lineage>
</organism>
<dbReference type="GO" id="GO:0005576">
    <property type="term" value="C:extracellular region"/>
    <property type="evidence" value="ECO:0007669"/>
    <property type="project" value="UniProtKB-SubCell"/>
</dbReference>
<dbReference type="PANTHER" id="PTHR13723">
    <property type="entry name" value="ADAMTS A DISINTEGRIN AND METALLOPROTEASE WITH THROMBOSPONDIN MOTIFS PROTEASE"/>
    <property type="match status" value="1"/>
</dbReference>
<dbReference type="Proteomes" id="UP001591681">
    <property type="component" value="Unassembled WGS sequence"/>
</dbReference>
<name>A0ABD1IYJ5_9TELE</name>
<feature type="domain" description="ADAMTS/ADAMTS-like cysteine-rich" evidence="5">
    <location>
        <begin position="62"/>
        <end position="135"/>
    </location>
</feature>
<dbReference type="PRINTS" id="PR01857">
    <property type="entry name" value="ADAMTSFAMILY"/>
</dbReference>
<feature type="region of interest" description="Disordered" evidence="3">
    <location>
        <begin position="244"/>
        <end position="441"/>
    </location>
</feature>
<evidence type="ECO:0000313" key="6">
    <source>
        <dbReference type="EMBL" id="KAL2078966.1"/>
    </source>
</evidence>
<gene>
    <name evidence="6" type="ORF">ACEWY4_024710</name>
</gene>
<evidence type="ECO:0000313" key="7">
    <source>
        <dbReference type="Proteomes" id="UP001591681"/>
    </source>
</evidence>
<protein>
    <submittedName>
        <fullName evidence="6">Uncharacterized protein</fullName>
    </submittedName>
</protein>
<feature type="compositionally biased region" description="Low complexity" evidence="3">
    <location>
        <begin position="422"/>
        <end position="432"/>
    </location>
</feature>
<feature type="compositionally biased region" description="Pro residues" evidence="3">
    <location>
        <begin position="298"/>
        <end position="324"/>
    </location>
</feature>
<reference evidence="6 7" key="1">
    <citation type="submission" date="2024-09" db="EMBL/GenBank/DDBJ databases">
        <title>A chromosome-level genome assembly of Gray's grenadier anchovy, Coilia grayii.</title>
        <authorList>
            <person name="Fu Z."/>
        </authorList>
    </citation>
    <scope>NUCLEOTIDE SEQUENCE [LARGE SCALE GENOMIC DNA]</scope>
    <source>
        <strain evidence="6">G4</strain>
        <tissue evidence="6">Muscle</tissue>
    </source>
</reference>
<evidence type="ECO:0000256" key="2">
    <source>
        <dbReference type="ARBA" id="ARBA00022525"/>
    </source>
</evidence>
<dbReference type="PANTHER" id="PTHR13723:SF157">
    <property type="entry name" value="ADAMTS-LIKE PROTEIN 1"/>
    <property type="match status" value="1"/>
</dbReference>
<evidence type="ECO:0000259" key="4">
    <source>
        <dbReference type="Pfam" id="PF05986"/>
    </source>
</evidence>
<comment type="subcellular location">
    <subcellularLocation>
        <location evidence="1">Secreted</location>
    </subcellularLocation>
</comment>
<dbReference type="AlphaFoldDB" id="A0ABD1IYJ5"/>
<evidence type="ECO:0000256" key="1">
    <source>
        <dbReference type="ARBA" id="ARBA00004613"/>
    </source>
</evidence>
<evidence type="ECO:0000256" key="3">
    <source>
        <dbReference type="SAM" id="MobiDB-lite"/>
    </source>
</evidence>
<feature type="compositionally biased region" description="Pro residues" evidence="3">
    <location>
        <begin position="334"/>
        <end position="345"/>
    </location>
</feature>
<comment type="caution">
    <text evidence="6">The sequence shown here is derived from an EMBL/GenBank/DDBJ whole genome shotgun (WGS) entry which is preliminary data.</text>
</comment>
<accession>A0ABD1IYJ5</accession>
<dbReference type="InterPro" id="IPR045371">
    <property type="entry name" value="ADAMTS_CR_3"/>
</dbReference>
<keyword evidence="7" id="KW-1185">Reference proteome</keyword>
<dbReference type="InterPro" id="IPR013273">
    <property type="entry name" value="ADAMTS/ADAMTS-like"/>
</dbReference>
<keyword evidence="2" id="KW-0964">Secreted</keyword>
<dbReference type="EMBL" id="JBHFQA010000022">
    <property type="protein sequence ID" value="KAL2078966.1"/>
    <property type="molecule type" value="Genomic_DNA"/>
</dbReference>
<feature type="compositionally biased region" description="Low complexity" evidence="3">
    <location>
        <begin position="346"/>
        <end position="357"/>
    </location>
</feature>
<dbReference type="InterPro" id="IPR010294">
    <property type="entry name" value="ADAMTS_spacer1"/>
</dbReference>
<feature type="compositionally biased region" description="Pro residues" evidence="3">
    <location>
        <begin position="358"/>
        <end position="374"/>
    </location>
</feature>
<proteinExistence type="predicted"/>
<dbReference type="Gene3D" id="2.60.120.830">
    <property type="match status" value="1"/>
</dbReference>
<sequence>MRSVTDCEMECSAQTCEGQNIKYRTCSNVDCPPESGDFRSQQCSAHADVRHQGQFHEWLPVDNDPDNPCALKCRARATGLVVELAPKVLDGTRCYTESLDMCISGVCQIVGCDHELGSTAKEDNCGVCNGDGSSCRLVRGHYKSQHASGKTEDTVVTIPFGSRHVRLVLKGPDHLFLESKTLQGLRGELSLALDAARHYVLENTTVDYQRLSDKEVLRITGPLGADFTVKVTYSLSPLILSIPSPSPNHPPNHHPTTIPLQPPLPSPNHPSPPFSIPPHHPNHPLTHPPHHHPTTIPLQPPPPPPSPNHPSPPISIPSPSPNHPSPTHLITTQPPSPSNPPPPITQSPLSTHQHPLPITQPPPHPPNYPLPINPHPTQKLPISSVAVGSRCTPQPPLYPPNPSQLLDSPILPNLSSSPRKPLPITSLSASLPSPTPPPNPQCWTVSTAHTYSGEMTQAMCKT</sequence>
<dbReference type="Pfam" id="PF19236">
    <property type="entry name" value="ADAMTS_CR_3"/>
    <property type="match status" value="1"/>
</dbReference>
<feature type="domain" description="ADAMTS/ADAMTS-like Spacer 1" evidence="4">
    <location>
        <begin position="138"/>
        <end position="232"/>
    </location>
</feature>
<dbReference type="Pfam" id="PF05986">
    <property type="entry name" value="ADAMTS_spacer1"/>
    <property type="match status" value="1"/>
</dbReference>
<feature type="compositionally biased region" description="Pro residues" evidence="3">
    <location>
        <begin position="260"/>
        <end position="279"/>
    </location>
</feature>
<feature type="compositionally biased region" description="Pro residues" evidence="3">
    <location>
        <begin position="393"/>
        <end position="402"/>
    </location>
</feature>
<dbReference type="InterPro" id="IPR050439">
    <property type="entry name" value="ADAMTS_ADAMTS-like"/>
</dbReference>
<evidence type="ECO:0000259" key="5">
    <source>
        <dbReference type="Pfam" id="PF19236"/>
    </source>
</evidence>